<dbReference type="CTD" id="20244004"/>
<feature type="compositionally biased region" description="Basic and acidic residues" evidence="1">
    <location>
        <begin position="299"/>
        <end position="311"/>
    </location>
</feature>
<accession>V4BPZ4</accession>
<feature type="compositionally biased region" description="Polar residues" evidence="1">
    <location>
        <begin position="828"/>
        <end position="837"/>
    </location>
</feature>
<reference evidence="2 3" key="1">
    <citation type="journal article" date="2013" name="Nature">
        <title>Insights into bilaterian evolution from three spiralian genomes.</title>
        <authorList>
            <person name="Simakov O."/>
            <person name="Marletaz F."/>
            <person name="Cho S.J."/>
            <person name="Edsinger-Gonzales E."/>
            <person name="Havlak P."/>
            <person name="Hellsten U."/>
            <person name="Kuo D.H."/>
            <person name="Larsson T."/>
            <person name="Lv J."/>
            <person name="Arendt D."/>
            <person name="Savage R."/>
            <person name="Osoegawa K."/>
            <person name="de Jong P."/>
            <person name="Grimwood J."/>
            <person name="Chapman J.A."/>
            <person name="Shapiro H."/>
            <person name="Aerts A."/>
            <person name="Otillar R.P."/>
            <person name="Terry A.Y."/>
            <person name="Boore J.L."/>
            <person name="Grigoriev I.V."/>
            <person name="Lindberg D.R."/>
            <person name="Seaver E.C."/>
            <person name="Weisblat D.A."/>
            <person name="Putnam N.H."/>
            <person name="Rokhsar D.S."/>
        </authorList>
    </citation>
    <scope>NUCLEOTIDE SEQUENCE [LARGE SCALE GENOMIC DNA]</scope>
</reference>
<feature type="compositionally biased region" description="Basic and acidic residues" evidence="1">
    <location>
        <begin position="671"/>
        <end position="683"/>
    </location>
</feature>
<dbReference type="Proteomes" id="UP000030746">
    <property type="component" value="Unassembled WGS sequence"/>
</dbReference>
<feature type="compositionally biased region" description="Basic and acidic residues" evidence="1">
    <location>
        <begin position="393"/>
        <end position="410"/>
    </location>
</feature>
<dbReference type="KEGG" id="lgi:LOTGIDRAFT_176791"/>
<keyword evidence="3" id="KW-1185">Reference proteome</keyword>
<feature type="compositionally biased region" description="Basic and acidic residues" evidence="1">
    <location>
        <begin position="133"/>
        <end position="150"/>
    </location>
</feature>
<feature type="compositionally biased region" description="Basic and acidic residues" evidence="1">
    <location>
        <begin position="174"/>
        <end position="189"/>
    </location>
</feature>
<dbReference type="RefSeq" id="XP_009058393.1">
    <property type="nucleotide sequence ID" value="XM_009060145.1"/>
</dbReference>
<feature type="compositionally biased region" description="Basic and acidic residues" evidence="1">
    <location>
        <begin position="485"/>
        <end position="497"/>
    </location>
</feature>
<feature type="compositionally biased region" description="Basic and acidic residues" evidence="1">
    <location>
        <begin position="319"/>
        <end position="336"/>
    </location>
</feature>
<feature type="non-terminal residue" evidence="2">
    <location>
        <position position="855"/>
    </location>
</feature>
<feature type="compositionally biased region" description="Basic and acidic residues" evidence="1">
    <location>
        <begin position="239"/>
        <end position="252"/>
    </location>
</feature>
<feature type="region of interest" description="Disordered" evidence="1">
    <location>
        <begin position="1"/>
        <end position="189"/>
    </location>
</feature>
<dbReference type="AlphaFoldDB" id="V4BPZ4"/>
<evidence type="ECO:0000313" key="2">
    <source>
        <dbReference type="EMBL" id="ESO90919.1"/>
    </source>
</evidence>
<sequence>MGKSKIIERKVQESEMSSQTGDKRPIKEKNQILDKPKQTVVTSLSTSQEEDISIVHELKSTTQEEEISTQLKDEPEETDEPSVLYSSDIRKTPITRDNSPDRGKAPLGVSSAGKEISEPKKASSSRGTSKTSASRERSTTRRLPSEERRSLSKSKYPSKIISLKKGVVPSQVKSTEREKSESLQDKIGRSKIIERKVQENELSSQKGDKHLVKEEIQILDEPKETVAASLSTSQEEDISIVHELKSTTHGEEISTQLKDEPEEADEPSVPYSSDIRKTSLTRDNSPDRGKSPPRATSGAKEKSEPRTESASRRKSKASASRERSTTRRLPSEERRSLSKSKFPSKIISLKKGVVPSQVKSTERGKSESLQDKMARSKIMERKVQENELSSQTGDKHFVKEENQILDKPKETVVTSLSTSQEEDITIVHELKSTTQEEEISTQLKDEPEEADEPSVPYSSDISKMSLTGDFFHDRGKSPTQATSGAKEKSEPRTESASRRKSKTSASRERSTTRRLPSEERRSLSKSKYPSKIISLKKGVVPSQVKSTERGISESLQDKMGKSKIIERKVQESEMSSQTGDKRPIKEKNQILDKPKQTVVTSLSTLQEEDISIVHELKSTTQEEEISTQLKDEPEEADEPSVLYSSDIRKTSLTRDNSPDRGKSPPRATSGAKEKSEPRTESASRRKSKASASRERSTTRRLPSEERRSLSKSKFPSKIISLKKGVVPSQVKSTERGKSESLQDKMARSKIMERKVQENELSSQTGDKHFVKEENQILDKPKETVVTSLSTSQEEDISIVHELKSTTQEEEISTQLKDEPEEADEPSVPYSSDISKMSLTGDFFHDRGKSPTQATS</sequence>
<feature type="compositionally biased region" description="Basic and acidic residues" evidence="1">
    <location>
        <begin position="505"/>
        <end position="522"/>
    </location>
</feature>
<dbReference type="EMBL" id="KB202303">
    <property type="protein sequence ID" value="ESO90919.1"/>
    <property type="molecule type" value="Genomic_DNA"/>
</dbReference>
<evidence type="ECO:0000256" key="1">
    <source>
        <dbReference type="SAM" id="MobiDB-lite"/>
    </source>
</evidence>
<feature type="compositionally biased region" description="Basic and acidic residues" evidence="1">
    <location>
        <begin position="691"/>
        <end position="708"/>
    </location>
</feature>
<feature type="compositionally biased region" description="Basic and acidic residues" evidence="1">
    <location>
        <begin position="21"/>
        <end position="37"/>
    </location>
</feature>
<feature type="compositionally biased region" description="Basic and acidic residues" evidence="1">
    <location>
        <begin position="579"/>
        <end position="595"/>
    </location>
</feature>
<gene>
    <name evidence="2" type="ORF">LOTGIDRAFT_176791</name>
</gene>
<dbReference type="GeneID" id="20244004"/>
<proteinExistence type="predicted"/>
<evidence type="ECO:0000313" key="3">
    <source>
        <dbReference type="Proteomes" id="UP000030746"/>
    </source>
</evidence>
<feature type="compositionally biased region" description="Basic and acidic residues" evidence="1">
    <location>
        <begin position="732"/>
        <end position="757"/>
    </location>
</feature>
<feature type="compositionally biased region" description="Basic and acidic residues" evidence="1">
    <location>
        <begin position="546"/>
        <end position="571"/>
    </location>
</feature>
<name>V4BPZ4_LOTGI</name>
<feature type="compositionally biased region" description="Basic and acidic residues" evidence="1">
    <location>
        <begin position="765"/>
        <end position="782"/>
    </location>
</feature>
<feature type="compositionally biased region" description="Basic and acidic residues" evidence="1">
    <location>
        <begin position="360"/>
        <end position="385"/>
    </location>
</feature>
<protein>
    <submittedName>
        <fullName evidence="2">Uncharacterized protein</fullName>
    </submittedName>
</protein>
<feature type="compositionally biased region" description="Polar residues" evidence="1">
    <location>
        <begin position="456"/>
        <end position="465"/>
    </location>
</feature>
<feature type="compositionally biased region" description="Low complexity" evidence="1">
    <location>
        <begin position="122"/>
        <end position="132"/>
    </location>
</feature>
<feature type="region of interest" description="Disordered" evidence="1">
    <location>
        <begin position="220"/>
        <end position="855"/>
    </location>
</feature>
<dbReference type="OMA" id="AIMQVIF"/>
<organism evidence="2 3">
    <name type="scientific">Lottia gigantea</name>
    <name type="common">Giant owl limpet</name>
    <dbReference type="NCBI Taxonomy" id="225164"/>
    <lineage>
        <taxon>Eukaryota</taxon>
        <taxon>Metazoa</taxon>
        <taxon>Spiralia</taxon>
        <taxon>Lophotrochozoa</taxon>
        <taxon>Mollusca</taxon>
        <taxon>Gastropoda</taxon>
        <taxon>Patellogastropoda</taxon>
        <taxon>Lottioidea</taxon>
        <taxon>Lottiidae</taxon>
        <taxon>Lottia</taxon>
    </lineage>
</organism>
<feature type="compositionally biased region" description="Basic and acidic residues" evidence="1">
    <location>
        <begin position="1"/>
        <end position="13"/>
    </location>
</feature>